<accession>A0A429XV12</accession>
<evidence type="ECO:0000313" key="3">
    <source>
        <dbReference type="EMBL" id="RST72008.1"/>
    </source>
</evidence>
<reference evidence="3" key="1">
    <citation type="submission" date="2018-12" db="EMBL/GenBank/DDBJ databases">
        <authorList>
            <person name="Sun L."/>
            <person name="Chen Z."/>
        </authorList>
    </citation>
    <scope>NUCLEOTIDE SEQUENCE [LARGE SCALE GENOMIC DNA]</scope>
    <source>
        <strain evidence="3">3-2-2</strain>
    </source>
</reference>
<dbReference type="InterPro" id="IPR051478">
    <property type="entry name" value="Beta-lactamase-like_AB/R"/>
</dbReference>
<keyword evidence="4" id="KW-1185">Reference proteome</keyword>
<name>A0A429XV12_9BACI</name>
<feature type="domain" description="Beta-lactamase-related" evidence="2">
    <location>
        <begin position="36"/>
        <end position="341"/>
    </location>
</feature>
<dbReference type="Proteomes" id="UP000287156">
    <property type="component" value="Unassembled WGS sequence"/>
</dbReference>
<protein>
    <submittedName>
        <fullName evidence="3">Class A beta-lactamase-related serine hydrolase</fullName>
    </submittedName>
</protein>
<sequence>MGEPRSFLIKKPRGKVLLTNHSNALVQAELDNAKKASIAIGVVTKDGKYTSGKTYDEILDTEIGDCLFEIGSTTKTFTSLLLAKLVCDGLISLDEPIKSYKSEYQNALAFNGKEITFRHLSTHRSGLPREDMKKIRQRIKENKQDKSNPYKHFSADDLHHFFIDYDLNREIDKKWRYSNIGVGLLGNTLAEILGATYEEAIQSHILSPLGMKDTFIHGTEEQNSRYVRSYNKKGVQLPHMELPAINGAGALKSSIHDMLNYLEFQMGLKESPLNEAIELTHQIHGKSSSKKIQMGLGWFIEQKKWSESPLLHHGGTTMGFHTYCGFLKKEQIGVVIFSTIQLRTWRLIKMLLNMTGLVNENIAESIFKEHLAQRGQ</sequence>
<proteinExistence type="inferred from homology"/>
<dbReference type="OrthoDB" id="9803467at2"/>
<evidence type="ECO:0000313" key="4">
    <source>
        <dbReference type="Proteomes" id="UP000287156"/>
    </source>
</evidence>
<comment type="caution">
    <text evidence="3">The sequence shown here is derived from an EMBL/GenBank/DDBJ whole genome shotgun (WGS) entry which is preliminary data.</text>
</comment>
<gene>
    <name evidence="3" type="ORF">D4T97_017255</name>
</gene>
<organism evidence="3 4">
    <name type="scientific">Siminovitchia acidinfaciens</name>
    <dbReference type="NCBI Taxonomy" id="2321395"/>
    <lineage>
        <taxon>Bacteria</taxon>
        <taxon>Bacillati</taxon>
        <taxon>Bacillota</taxon>
        <taxon>Bacilli</taxon>
        <taxon>Bacillales</taxon>
        <taxon>Bacillaceae</taxon>
        <taxon>Siminovitchia</taxon>
    </lineage>
</organism>
<evidence type="ECO:0000256" key="1">
    <source>
        <dbReference type="ARBA" id="ARBA00038473"/>
    </source>
</evidence>
<evidence type="ECO:0000259" key="2">
    <source>
        <dbReference type="Pfam" id="PF00144"/>
    </source>
</evidence>
<dbReference type="PANTHER" id="PTHR22935:SF95">
    <property type="entry name" value="BETA-LACTAMASE-LIKE 1-RELATED"/>
    <property type="match status" value="1"/>
</dbReference>
<dbReference type="GO" id="GO:0016787">
    <property type="term" value="F:hydrolase activity"/>
    <property type="evidence" value="ECO:0007669"/>
    <property type="project" value="UniProtKB-KW"/>
</dbReference>
<dbReference type="InterPro" id="IPR012338">
    <property type="entry name" value="Beta-lactam/transpept-like"/>
</dbReference>
<dbReference type="EMBL" id="QYTV02000010">
    <property type="protein sequence ID" value="RST72008.1"/>
    <property type="molecule type" value="Genomic_DNA"/>
</dbReference>
<dbReference type="InterPro" id="IPR001466">
    <property type="entry name" value="Beta-lactam-related"/>
</dbReference>
<keyword evidence="3" id="KW-0378">Hydrolase</keyword>
<dbReference type="PANTHER" id="PTHR22935">
    <property type="entry name" value="PENICILLIN-BINDING PROTEIN"/>
    <property type="match status" value="1"/>
</dbReference>
<dbReference type="Pfam" id="PF00144">
    <property type="entry name" value="Beta-lactamase"/>
    <property type="match status" value="1"/>
</dbReference>
<comment type="similarity">
    <text evidence="1">Belongs to the beta-lactamase family.</text>
</comment>
<dbReference type="SUPFAM" id="SSF56601">
    <property type="entry name" value="beta-lactamase/transpeptidase-like"/>
    <property type="match status" value="1"/>
</dbReference>
<dbReference type="AlphaFoldDB" id="A0A429XV12"/>
<dbReference type="Gene3D" id="3.40.710.10">
    <property type="entry name" value="DD-peptidase/beta-lactamase superfamily"/>
    <property type="match status" value="1"/>
</dbReference>